<dbReference type="RefSeq" id="WP_261607552.1">
    <property type="nucleotide sequence ID" value="NZ_JAODOR010000014.1"/>
</dbReference>
<comment type="subcellular location">
    <subcellularLocation>
        <location evidence="1">Cell envelope</location>
    </subcellularLocation>
</comment>
<keyword evidence="2 5" id="KW-0813">Transport</keyword>
<dbReference type="PRINTS" id="PR00690">
    <property type="entry name" value="ADHESNFAMILY"/>
</dbReference>
<gene>
    <name evidence="8" type="ORF">N4R40_11655</name>
</gene>
<dbReference type="PANTHER" id="PTHR42953:SF1">
    <property type="entry name" value="METAL-BINDING PROTEIN HI_0362-RELATED"/>
    <property type="match status" value="1"/>
</dbReference>
<evidence type="ECO:0000256" key="4">
    <source>
        <dbReference type="ARBA" id="ARBA00022729"/>
    </source>
</evidence>
<keyword evidence="4 7" id="KW-0732">Signal</keyword>
<feature type="region of interest" description="Disordered" evidence="6">
    <location>
        <begin position="124"/>
        <end position="151"/>
    </location>
</feature>
<accession>A0ABT2PEJ7</accession>
<evidence type="ECO:0000256" key="3">
    <source>
        <dbReference type="ARBA" id="ARBA00022723"/>
    </source>
</evidence>
<dbReference type="SUPFAM" id="SSF53807">
    <property type="entry name" value="Helical backbone' metal receptor"/>
    <property type="match status" value="1"/>
</dbReference>
<evidence type="ECO:0000313" key="9">
    <source>
        <dbReference type="Proteomes" id="UP001300496"/>
    </source>
</evidence>
<feature type="compositionally biased region" description="Basic and acidic residues" evidence="6">
    <location>
        <begin position="124"/>
        <end position="139"/>
    </location>
</feature>
<dbReference type="EMBL" id="JAODOR010000014">
    <property type="protein sequence ID" value="MCT9003020.1"/>
    <property type="molecule type" value="Genomic_DNA"/>
</dbReference>
<dbReference type="InterPro" id="IPR050492">
    <property type="entry name" value="Bact_metal-bind_prot9"/>
</dbReference>
<name>A0ABT2PEJ7_9MICO</name>
<evidence type="ECO:0000256" key="2">
    <source>
        <dbReference type="ARBA" id="ARBA00022448"/>
    </source>
</evidence>
<evidence type="ECO:0000256" key="7">
    <source>
        <dbReference type="SAM" id="SignalP"/>
    </source>
</evidence>
<dbReference type="Proteomes" id="UP001300496">
    <property type="component" value="Unassembled WGS sequence"/>
</dbReference>
<sequence length="330" mass="34319">MPSTQLPAAGALVLASTLVLAGCAGAAPSASSEEDGTLTVVASTNVYGDIAQEIGGDLIEVTSIIDSISQDPHSYEASAKDQLTVSKADLLIENGGGYDAFLDSLIEATGTEAPVIMAVEYSHDWPENGGHSDEEHDHADDETDAADDHAGHDHVEGFNEHVWYDPHTIAHVAEEIAHELAEIDPDNAATYETNYESFAAGVEGIEASLDEIAATYSGTQIFVTEPVPLYLAAAAGLENATPAAFSEAVEEGQDVPPATLLEALTIVASGDVSALIVNAQTGGAETTEVITKAEDAGIPVLEFTELVPEGDTYLTWMQANVDALAGTLAR</sequence>
<comment type="similarity">
    <text evidence="5">Belongs to the bacterial solute-binding protein 9 family.</text>
</comment>
<feature type="chain" id="PRO_5047056860" evidence="7">
    <location>
        <begin position="27"/>
        <end position="330"/>
    </location>
</feature>
<keyword evidence="9" id="KW-1185">Reference proteome</keyword>
<evidence type="ECO:0000256" key="5">
    <source>
        <dbReference type="RuleBase" id="RU003512"/>
    </source>
</evidence>
<organism evidence="8 9">
    <name type="scientific">Microbacterium memoriense</name>
    <dbReference type="NCBI Taxonomy" id="2978350"/>
    <lineage>
        <taxon>Bacteria</taxon>
        <taxon>Bacillati</taxon>
        <taxon>Actinomycetota</taxon>
        <taxon>Actinomycetes</taxon>
        <taxon>Micrococcales</taxon>
        <taxon>Microbacteriaceae</taxon>
        <taxon>Microbacterium</taxon>
    </lineage>
</organism>
<dbReference type="Gene3D" id="3.40.50.1980">
    <property type="entry name" value="Nitrogenase molybdenum iron protein domain"/>
    <property type="match status" value="2"/>
</dbReference>
<evidence type="ECO:0000313" key="8">
    <source>
        <dbReference type="EMBL" id="MCT9003020.1"/>
    </source>
</evidence>
<comment type="caution">
    <text evidence="8">The sequence shown here is derived from an EMBL/GenBank/DDBJ whole genome shotgun (WGS) entry which is preliminary data.</text>
</comment>
<feature type="signal peptide" evidence="7">
    <location>
        <begin position="1"/>
        <end position="26"/>
    </location>
</feature>
<protein>
    <submittedName>
        <fullName evidence="8">Zinc ABC transporter substrate-binding protein</fullName>
    </submittedName>
</protein>
<dbReference type="InterPro" id="IPR006128">
    <property type="entry name" value="Lipoprotein_PsaA-like"/>
</dbReference>
<dbReference type="InterPro" id="IPR006129">
    <property type="entry name" value="AdhesinB"/>
</dbReference>
<dbReference type="PRINTS" id="PR00691">
    <property type="entry name" value="ADHESINB"/>
</dbReference>
<proteinExistence type="inferred from homology"/>
<evidence type="ECO:0000256" key="1">
    <source>
        <dbReference type="ARBA" id="ARBA00004196"/>
    </source>
</evidence>
<dbReference type="Pfam" id="PF01297">
    <property type="entry name" value="ZnuA"/>
    <property type="match status" value="1"/>
</dbReference>
<dbReference type="InterPro" id="IPR006127">
    <property type="entry name" value="ZnuA-like"/>
</dbReference>
<keyword evidence="3" id="KW-0479">Metal-binding</keyword>
<dbReference type="PANTHER" id="PTHR42953">
    <property type="entry name" value="HIGH-AFFINITY ZINC UPTAKE SYSTEM PROTEIN ZNUA-RELATED"/>
    <property type="match status" value="1"/>
</dbReference>
<evidence type="ECO:0000256" key="6">
    <source>
        <dbReference type="SAM" id="MobiDB-lite"/>
    </source>
</evidence>
<reference evidence="8 9" key="1">
    <citation type="journal article" date="2024" name="Int. J. Syst. Evol. Microbiol.">
        <title>Microbacterium memoriense sp. nov., a member of the Actinomycetota from marine beach sediment of the north coast of Portugal.</title>
        <authorList>
            <person name="Santos J.D.N.D."/>
            <person name="Klimek D."/>
            <person name="Calusinska M."/>
            <person name="Lobo-da-Cunha A."/>
            <person name="Catita J."/>
            <person name="Goncalves H."/>
            <person name="Gonzalez I."/>
            <person name="Lage O.M."/>
        </authorList>
    </citation>
    <scope>NUCLEOTIDE SEQUENCE [LARGE SCALE GENOMIC DNA]</scope>
    <source>
        <strain evidence="8 9">PMIC_1C1B</strain>
    </source>
</reference>